<proteinExistence type="predicted"/>
<protein>
    <submittedName>
        <fullName evidence="1">Uncharacterized protein</fullName>
    </submittedName>
</protein>
<dbReference type="Proteomes" id="UP000292919">
    <property type="component" value="Unassembled WGS sequence"/>
</dbReference>
<dbReference type="EMBL" id="SIXC01000004">
    <property type="protein sequence ID" value="TBH80746.1"/>
    <property type="molecule type" value="Genomic_DNA"/>
</dbReference>
<reference evidence="1 2" key="1">
    <citation type="submission" date="2018-12" db="EMBL/GenBank/DDBJ databases">
        <title>First genome draft of Desulfovibrio legallis sp. nov.</title>
        <authorList>
            <person name="Ben Dhia O."/>
            <person name="Najjari A."/>
            <person name="Ferjani R."/>
            <person name="Fhoula I."/>
            <person name="Fardeau M.-L."/>
            <person name="Boudabbous A."/>
            <person name="Ouzari H.I."/>
        </authorList>
    </citation>
    <scope>NUCLEOTIDE SEQUENCE [LARGE SCALE GENOMIC DNA]</scope>
    <source>
        <strain evidence="1 2">H1T</strain>
    </source>
</reference>
<dbReference type="AlphaFoldDB" id="A0A6H3FCH0"/>
<evidence type="ECO:0000313" key="1">
    <source>
        <dbReference type="EMBL" id="TBH80746.1"/>
    </source>
</evidence>
<accession>A0A6H3FCH0</accession>
<sequence length="74" mass="7773">MTVFVPMTGLTLVLQNTPPDSTEVIGFYPSIINDSTAAADELLSQDSATSFMQTQWRLAAANILGIGVVAGGWA</sequence>
<organism evidence="1 2">
    <name type="scientific">Desulfovibrio legallii</name>
    <dbReference type="NCBI Taxonomy" id="571438"/>
    <lineage>
        <taxon>Bacteria</taxon>
        <taxon>Pseudomonadati</taxon>
        <taxon>Thermodesulfobacteriota</taxon>
        <taxon>Desulfovibrionia</taxon>
        <taxon>Desulfovibrionales</taxon>
        <taxon>Desulfovibrionaceae</taxon>
        <taxon>Desulfovibrio</taxon>
    </lineage>
</organism>
<gene>
    <name evidence="1" type="ORF">EB812_03960</name>
</gene>
<evidence type="ECO:0000313" key="2">
    <source>
        <dbReference type="Proteomes" id="UP000292919"/>
    </source>
</evidence>
<name>A0A6H3FCH0_9BACT</name>
<keyword evidence="2" id="KW-1185">Reference proteome</keyword>
<dbReference type="RefSeq" id="WP_118229336.1">
    <property type="nucleotide sequence ID" value="NZ_DBFBQU010000196.1"/>
</dbReference>
<comment type="caution">
    <text evidence="1">The sequence shown here is derived from an EMBL/GenBank/DDBJ whole genome shotgun (WGS) entry which is preliminary data.</text>
</comment>